<proteinExistence type="predicted"/>
<evidence type="ECO:0000313" key="2">
    <source>
        <dbReference type="EMBL" id="KAJ1205648.1"/>
    </source>
</evidence>
<protein>
    <submittedName>
        <fullName evidence="2">Uncharacterized protein</fullName>
    </submittedName>
</protein>
<dbReference type="AlphaFoldDB" id="A0AAV7VWH7"/>
<feature type="compositionally biased region" description="Basic and acidic residues" evidence="1">
    <location>
        <begin position="167"/>
        <end position="176"/>
    </location>
</feature>
<reference evidence="2" key="1">
    <citation type="journal article" date="2022" name="bioRxiv">
        <title>Sequencing and chromosome-scale assembly of the giantPleurodeles waltlgenome.</title>
        <authorList>
            <person name="Brown T."/>
            <person name="Elewa A."/>
            <person name="Iarovenko S."/>
            <person name="Subramanian E."/>
            <person name="Araus A.J."/>
            <person name="Petzold A."/>
            <person name="Susuki M."/>
            <person name="Suzuki K.-i.T."/>
            <person name="Hayashi T."/>
            <person name="Toyoda A."/>
            <person name="Oliveira C."/>
            <person name="Osipova E."/>
            <person name="Leigh N.D."/>
            <person name="Simon A."/>
            <person name="Yun M.H."/>
        </authorList>
    </citation>
    <scope>NUCLEOTIDE SEQUENCE</scope>
    <source>
        <strain evidence="2">20211129_DDA</strain>
        <tissue evidence="2">Liver</tissue>
    </source>
</reference>
<sequence>MFTCIRLSLRELKQQDKLQAIYMETHDIHSKIRSSPGAPENQDGGHVGNRAPHRRNNKVLRPGDAISTTRYPKLKQWGSGDPYGHIKRETRSSGVNVSARTPEVRKSKAEYAPGRGGTLRRHAPGDGSIHWGPHPDTARSLRPRLGPELAGEIHPRPRTGSQPESGEPERPTTQRSERRRWKRGSKLSTQPSQAQ</sequence>
<dbReference type="Proteomes" id="UP001066276">
    <property type="component" value="Chromosome 1_2"/>
</dbReference>
<organism evidence="2 3">
    <name type="scientific">Pleurodeles waltl</name>
    <name type="common">Iberian ribbed newt</name>
    <dbReference type="NCBI Taxonomy" id="8319"/>
    <lineage>
        <taxon>Eukaryota</taxon>
        <taxon>Metazoa</taxon>
        <taxon>Chordata</taxon>
        <taxon>Craniata</taxon>
        <taxon>Vertebrata</taxon>
        <taxon>Euteleostomi</taxon>
        <taxon>Amphibia</taxon>
        <taxon>Batrachia</taxon>
        <taxon>Caudata</taxon>
        <taxon>Salamandroidea</taxon>
        <taxon>Salamandridae</taxon>
        <taxon>Pleurodelinae</taxon>
        <taxon>Pleurodeles</taxon>
    </lineage>
</organism>
<dbReference type="EMBL" id="JANPWB010000002">
    <property type="protein sequence ID" value="KAJ1205648.1"/>
    <property type="molecule type" value="Genomic_DNA"/>
</dbReference>
<feature type="region of interest" description="Disordered" evidence="1">
    <location>
        <begin position="31"/>
        <end position="195"/>
    </location>
</feature>
<comment type="caution">
    <text evidence="2">The sequence shown here is derived from an EMBL/GenBank/DDBJ whole genome shotgun (WGS) entry which is preliminary data.</text>
</comment>
<evidence type="ECO:0000256" key="1">
    <source>
        <dbReference type="SAM" id="MobiDB-lite"/>
    </source>
</evidence>
<feature type="compositionally biased region" description="Polar residues" evidence="1">
    <location>
        <begin position="186"/>
        <end position="195"/>
    </location>
</feature>
<keyword evidence="3" id="KW-1185">Reference proteome</keyword>
<accession>A0AAV7VWH7</accession>
<name>A0AAV7VWH7_PLEWA</name>
<gene>
    <name evidence="2" type="ORF">NDU88_001076</name>
</gene>
<evidence type="ECO:0000313" key="3">
    <source>
        <dbReference type="Proteomes" id="UP001066276"/>
    </source>
</evidence>